<keyword evidence="3" id="KW-1185">Reference proteome</keyword>
<evidence type="ECO:0000313" key="3">
    <source>
        <dbReference type="Proteomes" id="UP000269198"/>
    </source>
</evidence>
<feature type="compositionally biased region" description="Polar residues" evidence="1">
    <location>
        <begin position="133"/>
        <end position="142"/>
    </location>
</feature>
<gene>
    <name evidence="2" type="ORF">EFW17_05745</name>
</gene>
<comment type="caution">
    <text evidence="2">The sequence shown here is derived from an EMBL/GenBank/DDBJ whole genome shotgun (WGS) entry which is preliminary data.</text>
</comment>
<proteinExistence type="predicted"/>
<protein>
    <submittedName>
        <fullName evidence="2">Uncharacterized protein</fullName>
    </submittedName>
</protein>
<dbReference type="EMBL" id="RJMB01000004">
    <property type="protein sequence ID" value="RNL86040.1"/>
    <property type="molecule type" value="Genomic_DNA"/>
</dbReference>
<organism evidence="2 3">
    <name type="scientific">Halostreptopolyspora alba</name>
    <dbReference type="NCBI Taxonomy" id="2487137"/>
    <lineage>
        <taxon>Bacteria</taxon>
        <taxon>Bacillati</taxon>
        <taxon>Actinomycetota</taxon>
        <taxon>Actinomycetes</taxon>
        <taxon>Streptosporangiales</taxon>
        <taxon>Nocardiopsidaceae</taxon>
        <taxon>Halostreptopolyspora</taxon>
    </lineage>
</organism>
<evidence type="ECO:0000256" key="1">
    <source>
        <dbReference type="SAM" id="MobiDB-lite"/>
    </source>
</evidence>
<accession>A0A3N0EDV2</accession>
<dbReference type="AlphaFoldDB" id="A0A3N0EDV2"/>
<feature type="region of interest" description="Disordered" evidence="1">
    <location>
        <begin position="108"/>
        <end position="142"/>
    </location>
</feature>
<dbReference type="Proteomes" id="UP000269198">
    <property type="component" value="Unassembled WGS sequence"/>
</dbReference>
<sequence length="142" mass="15138">MPGTLSVAIPEIVADDVCRIDGVTKIEGDRTLEVAVDVVATVRQEGGLVSVWLTCDAVAEFTNALVTELRNRLLGDPGDAGTEPRTDTIDLSVTVMRAAERITRDYRFTRDADDGGSSNAADELGDLLRTAAEQINSPNPHG</sequence>
<reference evidence="2 3" key="1">
    <citation type="submission" date="2018-11" db="EMBL/GenBank/DDBJ databases">
        <title>The genome draft of YIM 96095.</title>
        <authorList>
            <person name="Tang S.-K."/>
            <person name="Chunyu W.-X."/>
            <person name="Feng Y.-Z."/>
        </authorList>
    </citation>
    <scope>NUCLEOTIDE SEQUENCE [LARGE SCALE GENOMIC DNA]</scope>
    <source>
        <strain evidence="2 3">YIM 96095</strain>
    </source>
</reference>
<name>A0A3N0EDV2_9ACTN</name>
<dbReference type="RefSeq" id="WP_123200234.1">
    <property type="nucleotide sequence ID" value="NZ_RJMB01000004.1"/>
</dbReference>
<evidence type="ECO:0000313" key="2">
    <source>
        <dbReference type="EMBL" id="RNL86040.1"/>
    </source>
</evidence>